<sequence length="120" mass="13813">MKKVIIISIILAVLLLSGVDITFKDALLYAVIYLIGKTLIYYFESKKINWKQNIRNFAFFVIFAFSYHTCYLILESLGFRSIKLFSSGFGLIVGILGGLSFIYIVFVVPYKILIQKKEHK</sequence>
<keyword evidence="3" id="KW-1185">Reference proteome</keyword>
<keyword evidence="1" id="KW-0812">Transmembrane</keyword>
<keyword evidence="1" id="KW-0472">Membrane</keyword>
<protein>
    <submittedName>
        <fullName evidence="2">Uncharacterized protein</fullName>
    </submittedName>
</protein>
<gene>
    <name evidence="2" type="ORF">GCM10007380_09220</name>
</gene>
<organism evidence="2 3">
    <name type="scientific">Gottfriedia solisilvae</name>
    <dbReference type="NCBI Taxonomy" id="1516104"/>
    <lineage>
        <taxon>Bacteria</taxon>
        <taxon>Bacillati</taxon>
        <taxon>Bacillota</taxon>
        <taxon>Bacilli</taxon>
        <taxon>Bacillales</taxon>
        <taxon>Bacillaceae</taxon>
        <taxon>Gottfriedia</taxon>
    </lineage>
</organism>
<feature type="transmembrane region" description="Helical" evidence="1">
    <location>
        <begin position="28"/>
        <end position="44"/>
    </location>
</feature>
<dbReference type="RefSeq" id="WP_087999156.1">
    <property type="nucleotide sequence ID" value="NZ_BMHB01000001.1"/>
</dbReference>
<accession>A0A8J3AKE5</accession>
<dbReference type="AlphaFoldDB" id="A0A8J3AKE5"/>
<comment type="caution">
    <text evidence="2">The sequence shown here is derived from an EMBL/GenBank/DDBJ whole genome shotgun (WGS) entry which is preliminary data.</text>
</comment>
<keyword evidence="1" id="KW-1133">Transmembrane helix</keyword>
<reference evidence="3" key="1">
    <citation type="journal article" date="2019" name="Int. J. Syst. Evol. Microbiol.">
        <title>The Global Catalogue of Microorganisms (GCM) 10K type strain sequencing project: providing services to taxonomists for standard genome sequencing and annotation.</title>
        <authorList>
            <consortium name="The Broad Institute Genomics Platform"/>
            <consortium name="The Broad Institute Genome Sequencing Center for Infectious Disease"/>
            <person name="Wu L."/>
            <person name="Ma J."/>
        </authorList>
    </citation>
    <scope>NUCLEOTIDE SEQUENCE [LARGE SCALE GENOMIC DNA]</scope>
    <source>
        <strain evidence="3">CGMCC 1.14993</strain>
    </source>
</reference>
<dbReference type="EMBL" id="BMHB01000001">
    <property type="protein sequence ID" value="GGI11713.1"/>
    <property type="molecule type" value="Genomic_DNA"/>
</dbReference>
<evidence type="ECO:0000313" key="2">
    <source>
        <dbReference type="EMBL" id="GGI11713.1"/>
    </source>
</evidence>
<name>A0A8J3AKE5_9BACI</name>
<feature type="transmembrane region" description="Helical" evidence="1">
    <location>
        <begin position="56"/>
        <end position="74"/>
    </location>
</feature>
<dbReference type="Proteomes" id="UP000626244">
    <property type="component" value="Unassembled WGS sequence"/>
</dbReference>
<proteinExistence type="predicted"/>
<evidence type="ECO:0000256" key="1">
    <source>
        <dbReference type="SAM" id="Phobius"/>
    </source>
</evidence>
<dbReference type="OrthoDB" id="2913137at2"/>
<evidence type="ECO:0000313" key="3">
    <source>
        <dbReference type="Proteomes" id="UP000626244"/>
    </source>
</evidence>
<feature type="transmembrane region" description="Helical" evidence="1">
    <location>
        <begin position="86"/>
        <end position="110"/>
    </location>
</feature>